<evidence type="ECO:0000256" key="3">
    <source>
        <dbReference type="ARBA" id="ARBA00022777"/>
    </source>
</evidence>
<feature type="domain" description="Protein kinase" evidence="7">
    <location>
        <begin position="27"/>
        <end position="289"/>
    </location>
</feature>
<gene>
    <name evidence="8" type="ORF">O6P43_017857</name>
</gene>
<keyword evidence="9" id="KW-1185">Reference proteome</keyword>
<evidence type="ECO:0000256" key="6">
    <source>
        <dbReference type="RuleBase" id="RU000304"/>
    </source>
</evidence>
<evidence type="ECO:0000256" key="4">
    <source>
        <dbReference type="ARBA" id="ARBA00022840"/>
    </source>
</evidence>
<dbReference type="Gene3D" id="1.10.510.10">
    <property type="entry name" value="Transferase(Phosphotransferase) domain 1"/>
    <property type="match status" value="1"/>
</dbReference>
<dbReference type="CDD" id="cd06606">
    <property type="entry name" value="STKc_MAPKKK"/>
    <property type="match status" value="1"/>
</dbReference>
<dbReference type="InterPro" id="IPR052751">
    <property type="entry name" value="Plant_MAPKKK"/>
</dbReference>
<evidence type="ECO:0000259" key="7">
    <source>
        <dbReference type="PROSITE" id="PS50011"/>
    </source>
</evidence>
<dbReference type="AlphaFoldDB" id="A0AAD7LR25"/>
<reference evidence="8" key="1">
    <citation type="journal article" date="2023" name="Science">
        <title>Elucidation of the pathway for biosynthesis of saponin adjuvants from the soapbark tree.</title>
        <authorList>
            <person name="Reed J."/>
            <person name="Orme A."/>
            <person name="El-Demerdash A."/>
            <person name="Owen C."/>
            <person name="Martin L.B.B."/>
            <person name="Misra R.C."/>
            <person name="Kikuchi S."/>
            <person name="Rejzek M."/>
            <person name="Martin A.C."/>
            <person name="Harkess A."/>
            <person name="Leebens-Mack J."/>
            <person name="Louveau T."/>
            <person name="Stephenson M.J."/>
            <person name="Osbourn A."/>
        </authorList>
    </citation>
    <scope>NUCLEOTIDE SEQUENCE</scope>
    <source>
        <strain evidence="8">S10</strain>
    </source>
</reference>
<evidence type="ECO:0000313" key="8">
    <source>
        <dbReference type="EMBL" id="KAJ7962658.1"/>
    </source>
</evidence>
<dbReference type="EMBL" id="JARAOO010000007">
    <property type="protein sequence ID" value="KAJ7962658.1"/>
    <property type="molecule type" value="Genomic_DNA"/>
</dbReference>
<evidence type="ECO:0000313" key="9">
    <source>
        <dbReference type="Proteomes" id="UP001163823"/>
    </source>
</evidence>
<evidence type="ECO:0000256" key="2">
    <source>
        <dbReference type="ARBA" id="ARBA00022741"/>
    </source>
</evidence>
<keyword evidence="6" id="KW-0723">Serine/threonine-protein kinase</keyword>
<dbReference type="InterPro" id="IPR011009">
    <property type="entry name" value="Kinase-like_dom_sf"/>
</dbReference>
<dbReference type="InterPro" id="IPR000719">
    <property type="entry name" value="Prot_kinase_dom"/>
</dbReference>
<keyword evidence="1" id="KW-0808">Transferase</keyword>
<feature type="binding site" evidence="5">
    <location>
        <position position="59"/>
    </location>
    <ligand>
        <name>ATP</name>
        <dbReference type="ChEBI" id="CHEBI:30616"/>
    </ligand>
</feature>
<proteinExistence type="inferred from homology"/>
<name>A0AAD7LR25_QUISA</name>
<dbReference type="PROSITE" id="PS50011">
    <property type="entry name" value="PROTEIN_KINASE_DOM"/>
    <property type="match status" value="1"/>
</dbReference>
<dbReference type="PANTHER" id="PTHR48011:SF56">
    <property type="entry name" value="PROTEIN KINASE DOMAIN-CONTAINING PROTEIN"/>
    <property type="match status" value="1"/>
</dbReference>
<dbReference type="PANTHER" id="PTHR48011">
    <property type="entry name" value="CCR4-NOT TRANSCRIPTIONAL COMPLEX SUBUNIT CAF120-RELATED"/>
    <property type="match status" value="1"/>
</dbReference>
<dbReference type="InterPro" id="IPR017441">
    <property type="entry name" value="Protein_kinase_ATP_BS"/>
</dbReference>
<protein>
    <submittedName>
        <fullName evidence="8">Mitogen-activated protein kinase kinase</fullName>
    </submittedName>
</protein>
<comment type="caution">
    <text evidence="8">The sequence shown here is derived from an EMBL/GenBank/DDBJ whole genome shotgun (WGS) entry which is preliminary data.</text>
</comment>
<sequence length="375" mass="41870">MKKRSREQNQELHFEEERRLYAYGRQWLRGPILGCGSFGTVSLAAVNKPRLEFEYMAVKSAELCVSAELLKEKMILNDLSGCPFVLRCFGEDFTITDKYAMVYNVFLEFASGGTLADLIETYGGSGLPESVVRCFTESIIRGLTYIHEKGYVHCDIKPENILLVQNSTCSSSASTGFTAKIGDFGLSKKAEAGSFKSRLRGTKMYLSPEAMNDKIQQQPADIWALGCVVLKMLTAKPPWELKDGNLDFHESPVIPSFISNEGKKFLRRCFERKPEKRFTADMLLNHPFISGSIFKDRDQEQLGRSILSLSEDTASEGCHSFSDGCSFIPLEESYSLSSFTEVEDIQQDIFPRFTQAISSAMGSQPQALAILGAAY</sequence>
<dbReference type="Pfam" id="PF00069">
    <property type="entry name" value="Pkinase"/>
    <property type="match status" value="1"/>
</dbReference>
<dbReference type="PROSITE" id="PS00107">
    <property type="entry name" value="PROTEIN_KINASE_ATP"/>
    <property type="match status" value="1"/>
</dbReference>
<dbReference type="PROSITE" id="PS00108">
    <property type="entry name" value="PROTEIN_KINASE_ST"/>
    <property type="match status" value="1"/>
</dbReference>
<dbReference type="Proteomes" id="UP001163823">
    <property type="component" value="Chromosome 7"/>
</dbReference>
<dbReference type="GO" id="GO:0005524">
    <property type="term" value="F:ATP binding"/>
    <property type="evidence" value="ECO:0007669"/>
    <property type="project" value="UniProtKB-UniRule"/>
</dbReference>
<dbReference type="SUPFAM" id="SSF56112">
    <property type="entry name" value="Protein kinase-like (PK-like)"/>
    <property type="match status" value="1"/>
</dbReference>
<dbReference type="KEGG" id="qsa:O6P43_017857"/>
<comment type="similarity">
    <text evidence="6">Belongs to the protein kinase superfamily.</text>
</comment>
<keyword evidence="3 8" id="KW-0418">Kinase</keyword>
<dbReference type="InterPro" id="IPR008271">
    <property type="entry name" value="Ser/Thr_kinase_AS"/>
</dbReference>
<keyword evidence="2 5" id="KW-0547">Nucleotide-binding</keyword>
<dbReference type="SMART" id="SM00220">
    <property type="entry name" value="S_TKc"/>
    <property type="match status" value="1"/>
</dbReference>
<dbReference type="GO" id="GO:0004674">
    <property type="term" value="F:protein serine/threonine kinase activity"/>
    <property type="evidence" value="ECO:0007669"/>
    <property type="project" value="UniProtKB-KW"/>
</dbReference>
<organism evidence="8 9">
    <name type="scientific">Quillaja saponaria</name>
    <name type="common">Soap bark tree</name>
    <dbReference type="NCBI Taxonomy" id="32244"/>
    <lineage>
        <taxon>Eukaryota</taxon>
        <taxon>Viridiplantae</taxon>
        <taxon>Streptophyta</taxon>
        <taxon>Embryophyta</taxon>
        <taxon>Tracheophyta</taxon>
        <taxon>Spermatophyta</taxon>
        <taxon>Magnoliopsida</taxon>
        <taxon>eudicotyledons</taxon>
        <taxon>Gunneridae</taxon>
        <taxon>Pentapetalae</taxon>
        <taxon>rosids</taxon>
        <taxon>fabids</taxon>
        <taxon>Fabales</taxon>
        <taxon>Quillajaceae</taxon>
        <taxon>Quillaja</taxon>
    </lineage>
</organism>
<evidence type="ECO:0000256" key="1">
    <source>
        <dbReference type="ARBA" id="ARBA00022679"/>
    </source>
</evidence>
<accession>A0AAD7LR25</accession>
<keyword evidence="4 5" id="KW-0067">ATP-binding</keyword>
<dbReference type="GO" id="GO:0007165">
    <property type="term" value="P:signal transduction"/>
    <property type="evidence" value="ECO:0007669"/>
    <property type="project" value="TreeGrafter"/>
</dbReference>
<evidence type="ECO:0000256" key="5">
    <source>
        <dbReference type="PROSITE-ProRule" id="PRU10141"/>
    </source>
</evidence>